<feature type="transmembrane region" description="Helical" evidence="1">
    <location>
        <begin position="107"/>
        <end position="124"/>
    </location>
</feature>
<reference evidence="3" key="1">
    <citation type="submission" date="2013-10" db="EMBL/GenBank/DDBJ databases">
        <title>Genome sequencing of Onchocerca volvulus.</title>
        <authorList>
            <person name="Cotton J."/>
            <person name="Tsai J."/>
            <person name="Stanley E."/>
            <person name="Tracey A."/>
            <person name="Holroyd N."/>
            <person name="Lustigman S."/>
            <person name="Berriman M."/>
        </authorList>
    </citation>
    <scope>NUCLEOTIDE SEQUENCE</scope>
</reference>
<evidence type="ECO:0000313" key="3">
    <source>
        <dbReference type="Proteomes" id="UP000024404"/>
    </source>
</evidence>
<name>A0A8R1TQ77_ONCVO</name>
<keyword evidence="1" id="KW-0812">Transmembrane</keyword>
<keyword evidence="3" id="KW-1185">Reference proteome</keyword>
<dbReference type="Proteomes" id="UP000024404">
    <property type="component" value="Unassembled WGS sequence"/>
</dbReference>
<feature type="transmembrane region" description="Helical" evidence="1">
    <location>
        <begin position="74"/>
        <end position="95"/>
    </location>
</feature>
<evidence type="ECO:0000313" key="2">
    <source>
        <dbReference type="EnsemblMetazoa" id="OVOC2157.1"/>
    </source>
</evidence>
<keyword evidence="1" id="KW-1133">Transmembrane helix</keyword>
<evidence type="ECO:0000256" key="1">
    <source>
        <dbReference type="SAM" id="Phobius"/>
    </source>
</evidence>
<dbReference type="AlphaFoldDB" id="A0A8R1TQ77"/>
<dbReference type="EMBL" id="CMVM020000072">
    <property type="status" value="NOT_ANNOTATED_CDS"/>
    <property type="molecule type" value="Genomic_DNA"/>
</dbReference>
<dbReference type="EnsemblMetazoa" id="OVOC2157.1">
    <property type="protein sequence ID" value="OVOC2157.1"/>
    <property type="gene ID" value="WBGene00238966"/>
</dbReference>
<protein>
    <submittedName>
        <fullName evidence="2">Uncharacterized protein</fullName>
    </submittedName>
</protein>
<accession>A0A8R1TQ77</accession>
<proteinExistence type="predicted"/>
<sequence length="206" mass="22966">MAKNEEVGKAIATAYVKNEWDIPAYEFPDSGHVKLNLTTSEEAVLEGVVSEPDIRSKSSASVTIMKKEIVQTRFLATVAVLLSLGFICLLLNCFVWHAMRSAEMEQVFLGILAFVVGMSTGDWYRLHGEKLTRALKTLFNVSNMLNSFGISTLDFFGIFKCFKINGKYIFFSEDPKINEAIPRTPEISPPLSGEKIEKRNLATISS</sequence>
<reference evidence="2" key="2">
    <citation type="submission" date="2022-06" db="UniProtKB">
        <authorList>
            <consortium name="EnsemblMetazoa"/>
        </authorList>
    </citation>
    <scope>IDENTIFICATION</scope>
</reference>
<keyword evidence="1" id="KW-0472">Membrane</keyword>
<organism evidence="2 3">
    <name type="scientific">Onchocerca volvulus</name>
    <dbReference type="NCBI Taxonomy" id="6282"/>
    <lineage>
        <taxon>Eukaryota</taxon>
        <taxon>Metazoa</taxon>
        <taxon>Ecdysozoa</taxon>
        <taxon>Nematoda</taxon>
        <taxon>Chromadorea</taxon>
        <taxon>Rhabditida</taxon>
        <taxon>Spirurina</taxon>
        <taxon>Spiruromorpha</taxon>
        <taxon>Filarioidea</taxon>
        <taxon>Onchocercidae</taxon>
        <taxon>Onchocerca</taxon>
    </lineage>
</organism>